<sequence>MSILISPQRSSRWCQTALVALLGLALTGCAAQSGMSDLSAGGTVSGAPGTALDENLNGFLAQAPAGAVVNLAESPWGANVEVIADAPYFSASGRECRKLRIVTANASNRQAVACETAEGWQARRLVTDATATTGSAR</sequence>
<dbReference type="OrthoDB" id="6239412at2"/>
<dbReference type="InterPro" id="IPR032258">
    <property type="entry name" value="DUF5061"/>
</dbReference>
<dbReference type="AlphaFoldDB" id="A0A2N7UCG1"/>
<evidence type="ECO:0008006" key="4">
    <source>
        <dbReference type="Google" id="ProtNLM"/>
    </source>
</evidence>
<dbReference type="Pfam" id="PF16587">
    <property type="entry name" value="DUF5061"/>
    <property type="match status" value="1"/>
</dbReference>
<gene>
    <name evidence="2" type="ORF">C1H70_15165</name>
</gene>
<organism evidence="2 3">
    <name type="scientific">Halomonas urumqiensis</name>
    <dbReference type="NCBI Taxonomy" id="1684789"/>
    <lineage>
        <taxon>Bacteria</taxon>
        <taxon>Pseudomonadati</taxon>
        <taxon>Pseudomonadota</taxon>
        <taxon>Gammaproteobacteria</taxon>
        <taxon>Oceanospirillales</taxon>
        <taxon>Halomonadaceae</taxon>
        <taxon>Halomonas</taxon>
    </lineage>
</organism>
<feature type="signal peptide" evidence="1">
    <location>
        <begin position="1"/>
        <end position="30"/>
    </location>
</feature>
<dbReference type="Proteomes" id="UP000235547">
    <property type="component" value="Unassembled WGS sequence"/>
</dbReference>
<keyword evidence="3" id="KW-1185">Reference proteome</keyword>
<name>A0A2N7UCG1_9GAMM</name>
<protein>
    <recommendedName>
        <fullName evidence="4">Common-antigen outer membrane protein</fullName>
    </recommendedName>
</protein>
<comment type="caution">
    <text evidence="2">The sequence shown here is derived from an EMBL/GenBank/DDBJ whole genome shotgun (WGS) entry which is preliminary data.</text>
</comment>
<accession>A0A2N7UCG1</accession>
<proteinExistence type="predicted"/>
<dbReference type="RefSeq" id="WP_102589180.1">
    <property type="nucleotide sequence ID" value="NZ_BNAE01000001.1"/>
</dbReference>
<reference evidence="2 3" key="1">
    <citation type="submission" date="2018-01" db="EMBL/GenBank/DDBJ databases">
        <title>Halomonas endophytica sp. nov., isolated from storage liquid in the stems of Populus euphratica.</title>
        <authorList>
            <person name="Chen C."/>
        </authorList>
    </citation>
    <scope>NUCLEOTIDE SEQUENCE [LARGE SCALE GENOMIC DNA]</scope>
    <source>
        <strain evidence="2 3">BZ-SZ-XJ27</strain>
    </source>
</reference>
<evidence type="ECO:0000256" key="1">
    <source>
        <dbReference type="SAM" id="SignalP"/>
    </source>
</evidence>
<keyword evidence="1" id="KW-0732">Signal</keyword>
<evidence type="ECO:0000313" key="3">
    <source>
        <dbReference type="Proteomes" id="UP000235547"/>
    </source>
</evidence>
<dbReference type="EMBL" id="PNRG01000033">
    <property type="protein sequence ID" value="PMR78114.1"/>
    <property type="molecule type" value="Genomic_DNA"/>
</dbReference>
<evidence type="ECO:0000313" key="2">
    <source>
        <dbReference type="EMBL" id="PMR78114.1"/>
    </source>
</evidence>
<feature type="chain" id="PRO_5014763361" description="Common-antigen outer membrane protein" evidence="1">
    <location>
        <begin position="31"/>
        <end position="137"/>
    </location>
</feature>